<dbReference type="InterPro" id="IPR050598">
    <property type="entry name" value="AminoAcid_Transporter"/>
</dbReference>
<dbReference type="PIRSF" id="PIRSF006060">
    <property type="entry name" value="AA_transporter"/>
    <property type="match status" value="1"/>
</dbReference>
<feature type="transmembrane region" description="Helical" evidence="5">
    <location>
        <begin position="7"/>
        <end position="29"/>
    </location>
</feature>
<feature type="transmembrane region" description="Helical" evidence="5">
    <location>
        <begin position="382"/>
        <end position="404"/>
    </location>
</feature>
<dbReference type="GO" id="GO:0016020">
    <property type="term" value="C:membrane"/>
    <property type="evidence" value="ECO:0007669"/>
    <property type="project" value="UniProtKB-SubCell"/>
</dbReference>
<dbReference type="STRING" id="1117702.AQZ52_12110"/>
<proteinExistence type="predicted"/>
<feature type="transmembrane region" description="Helical" evidence="5">
    <location>
        <begin position="84"/>
        <end position="105"/>
    </location>
</feature>
<evidence type="ECO:0000256" key="4">
    <source>
        <dbReference type="ARBA" id="ARBA00023136"/>
    </source>
</evidence>
<feature type="transmembrane region" description="Helical" evidence="5">
    <location>
        <begin position="272"/>
        <end position="296"/>
    </location>
</feature>
<keyword evidence="7" id="KW-1185">Reference proteome</keyword>
<feature type="transmembrane region" description="Helical" evidence="5">
    <location>
        <begin position="35"/>
        <end position="55"/>
    </location>
</feature>
<dbReference type="Pfam" id="PF13520">
    <property type="entry name" value="AA_permease_2"/>
    <property type="match status" value="1"/>
</dbReference>
<evidence type="ECO:0000256" key="1">
    <source>
        <dbReference type="ARBA" id="ARBA00004141"/>
    </source>
</evidence>
<dbReference type="InterPro" id="IPR002293">
    <property type="entry name" value="AA/rel_permease1"/>
</dbReference>
<keyword evidence="3 5" id="KW-1133">Transmembrane helix</keyword>
<dbReference type="AlphaFoldDB" id="A0A117UV38"/>
<feature type="transmembrane region" description="Helical" evidence="5">
    <location>
        <begin position="410"/>
        <end position="427"/>
    </location>
</feature>
<sequence length="447" mass="46865">MLSPGEVFLLTISALSPVFSVFIGGNAILHLAGTGAAIGFICGGTIAATMALLFAELSASFPGAGGVYPALNVILGPRWTYPFVLLRTVIMFPLLAFGATGVGPYIRLFLPMLPEDLAVLGTLAVAAMIASTQIRRGAQVIAAFLILELLALLVLTGAALIHFKTANLALVFNPIYAVSRDSIASAPPANVALAVIAGAFMAAGADWATFFAEDMHDARRRIGPVVAWTGLIAAICIAVPAVLMILAIDDVPATLSAEAPMAHFLDRTTSPWISSVVSLGIIAAIFNNVIAVMMALSRQLHAMGRDGVFIAPINAILRSVSPRTRAPTGALIVLLVLGGACPFLGERRLVLLTSANFSECLLLGLAVLTGRRAGMMSEHFRIRLHPLVPVLAVLLSVSIVAAGWADAETGRVSIGLLLTVFVTAFFWHELSRRMGRATVVLTGSDLE</sequence>
<name>A0A117UV38_9SPHN</name>
<evidence type="ECO:0000313" key="7">
    <source>
        <dbReference type="Proteomes" id="UP000058012"/>
    </source>
</evidence>
<dbReference type="GO" id="GO:0015179">
    <property type="term" value="F:L-amino acid transmembrane transporter activity"/>
    <property type="evidence" value="ECO:0007669"/>
    <property type="project" value="TreeGrafter"/>
</dbReference>
<dbReference type="PANTHER" id="PTHR11785">
    <property type="entry name" value="AMINO ACID TRANSPORTER"/>
    <property type="match status" value="1"/>
</dbReference>
<dbReference type="EMBL" id="LLZS01000007">
    <property type="protein sequence ID" value="KUR71380.1"/>
    <property type="molecule type" value="Genomic_DNA"/>
</dbReference>
<keyword evidence="2 5" id="KW-0812">Transmembrane</keyword>
<evidence type="ECO:0000313" key="6">
    <source>
        <dbReference type="EMBL" id="KUR71380.1"/>
    </source>
</evidence>
<dbReference type="RefSeq" id="WP_067910983.1">
    <property type="nucleotide sequence ID" value="NZ_KQ954245.1"/>
</dbReference>
<dbReference type="Proteomes" id="UP000058012">
    <property type="component" value="Unassembled WGS sequence"/>
</dbReference>
<feature type="transmembrane region" description="Helical" evidence="5">
    <location>
        <begin position="191"/>
        <end position="213"/>
    </location>
</feature>
<comment type="subcellular location">
    <subcellularLocation>
        <location evidence="1">Membrane</location>
        <topology evidence="1">Multi-pass membrane protein</topology>
    </subcellularLocation>
</comment>
<evidence type="ECO:0008006" key="8">
    <source>
        <dbReference type="Google" id="ProtNLM"/>
    </source>
</evidence>
<feature type="transmembrane region" description="Helical" evidence="5">
    <location>
        <begin position="225"/>
        <end position="248"/>
    </location>
</feature>
<feature type="transmembrane region" description="Helical" evidence="5">
    <location>
        <begin position="141"/>
        <end position="163"/>
    </location>
</feature>
<feature type="transmembrane region" description="Helical" evidence="5">
    <location>
        <begin position="117"/>
        <end position="134"/>
    </location>
</feature>
<evidence type="ECO:0000256" key="5">
    <source>
        <dbReference type="SAM" id="Phobius"/>
    </source>
</evidence>
<organism evidence="6 7">
    <name type="scientific">Novosphingobium fuchskuhlense</name>
    <dbReference type="NCBI Taxonomy" id="1117702"/>
    <lineage>
        <taxon>Bacteria</taxon>
        <taxon>Pseudomonadati</taxon>
        <taxon>Pseudomonadota</taxon>
        <taxon>Alphaproteobacteria</taxon>
        <taxon>Sphingomonadales</taxon>
        <taxon>Sphingomonadaceae</taxon>
        <taxon>Novosphingobium</taxon>
    </lineage>
</organism>
<dbReference type="PANTHER" id="PTHR11785:SF512">
    <property type="entry name" value="SOBREMESA, ISOFORM B"/>
    <property type="match status" value="1"/>
</dbReference>
<gene>
    <name evidence="6" type="ORF">AQZ52_12110</name>
</gene>
<protein>
    <recommendedName>
        <fullName evidence="8">Amino acid permease</fullName>
    </recommendedName>
</protein>
<keyword evidence="4 5" id="KW-0472">Membrane</keyword>
<reference evidence="6 7" key="1">
    <citation type="submission" date="2015-10" db="EMBL/GenBank/DDBJ databases">
        <title>Draft genome sequence of Novosphingobium fuchskuhlense DSM 25065 isolated from a surface water sample of the southwest basin of Lake Grosse Fuchskuhle.</title>
        <authorList>
            <person name="Ruckert C."/>
            <person name="Winkler A."/>
            <person name="Glaeser J."/>
            <person name="Grossart H.-P."/>
            <person name="Kalinowski J."/>
            <person name="Glaeser S."/>
        </authorList>
    </citation>
    <scope>NUCLEOTIDE SEQUENCE [LARGE SCALE GENOMIC DNA]</scope>
    <source>
        <strain evidence="6 7">FNE08-7</strain>
    </source>
</reference>
<accession>A0A117UV38</accession>
<evidence type="ECO:0000256" key="3">
    <source>
        <dbReference type="ARBA" id="ARBA00022989"/>
    </source>
</evidence>
<comment type="caution">
    <text evidence="6">The sequence shown here is derived from an EMBL/GenBank/DDBJ whole genome shotgun (WGS) entry which is preliminary data.</text>
</comment>
<dbReference type="Gene3D" id="1.20.1740.10">
    <property type="entry name" value="Amino acid/polyamine transporter I"/>
    <property type="match status" value="1"/>
</dbReference>
<evidence type="ECO:0000256" key="2">
    <source>
        <dbReference type="ARBA" id="ARBA00022692"/>
    </source>
</evidence>